<evidence type="ECO:0000256" key="2">
    <source>
        <dbReference type="ARBA" id="ARBA00010763"/>
    </source>
</evidence>
<comment type="caution">
    <text evidence="6">The sequence shown here is derived from an EMBL/GenBank/DDBJ whole genome shotgun (WGS) entry which is preliminary data.</text>
</comment>
<dbReference type="STRING" id="1263868.RESH_05969"/>
<comment type="similarity">
    <text evidence="2 4">Belongs to the MoeA family.</text>
</comment>
<keyword evidence="4" id="KW-0479">Metal-binding</keyword>
<dbReference type="SUPFAM" id="SSF53218">
    <property type="entry name" value="Molybdenum cofactor biosynthesis proteins"/>
    <property type="match status" value="1"/>
</dbReference>
<dbReference type="PATRIC" id="fig|1263868.3.peg.6476"/>
<dbReference type="GO" id="GO:0061599">
    <property type="term" value="F:molybdopterin molybdotransferase activity"/>
    <property type="evidence" value="ECO:0007669"/>
    <property type="project" value="UniProtKB-UniRule"/>
</dbReference>
<evidence type="ECO:0000256" key="1">
    <source>
        <dbReference type="ARBA" id="ARBA00002901"/>
    </source>
</evidence>
<dbReference type="EMBL" id="ANOF01000196">
    <property type="protein sequence ID" value="EMI23466.1"/>
    <property type="molecule type" value="Genomic_DNA"/>
</dbReference>
<comment type="pathway">
    <text evidence="4">Cofactor biosynthesis; molybdopterin biosynthesis.</text>
</comment>
<dbReference type="Proteomes" id="UP000011996">
    <property type="component" value="Unassembled WGS sequence"/>
</dbReference>
<dbReference type="Gene3D" id="3.40.980.10">
    <property type="entry name" value="MoaB/Mog-like domain"/>
    <property type="match status" value="1"/>
</dbReference>
<dbReference type="InterPro" id="IPR036688">
    <property type="entry name" value="MoeA_C_domain_IV_sf"/>
</dbReference>
<dbReference type="InterPro" id="IPR038987">
    <property type="entry name" value="MoeA-like"/>
</dbReference>
<comment type="function">
    <text evidence="1 4">Catalyzes the insertion of molybdate into adenylated molybdopterin with the concomitant release of AMP.</text>
</comment>
<evidence type="ECO:0000259" key="5">
    <source>
        <dbReference type="SMART" id="SM00852"/>
    </source>
</evidence>
<evidence type="ECO:0000256" key="3">
    <source>
        <dbReference type="ARBA" id="ARBA00047317"/>
    </source>
</evidence>
<dbReference type="InterPro" id="IPR005110">
    <property type="entry name" value="MoeA_linker/N"/>
</dbReference>
<evidence type="ECO:0000256" key="4">
    <source>
        <dbReference type="RuleBase" id="RU365090"/>
    </source>
</evidence>
<dbReference type="GO" id="GO:0005829">
    <property type="term" value="C:cytosol"/>
    <property type="evidence" value="ECO:0007669"/>
    <property type="project" value="TreeGrafter"/>
</dbReference>
<dbReference type="InterPro" id="IPR036425">
    <property type="entry name" value="MoaB/Mog-like_dom_sf"/>
</dbReference>
<gene>
    <name evidence="6" type="ORF">RESH_05969</name>
</gene>
<dbReference type="GO" id="GO:0006777">
    <property type="term" value="P:Mo-molybdopterin cofactor biosynthetic process"/>
    <property type="evidence" value="ECO:0007669"/>
    <property type="project" value="UniProtKB-UniRule"/>
</dbReference>
<feature type="domain" description="MoaB/Mog" evidence="5">
    <location>
        <begin position="203"/>
        <end position="350"/>
    </location>
</feature>
<dbReference type="EC" id="2.10.1.1" evidence="4"/>
<dbReference type="CDD" id="cd00887">
    <property type="entry name" value="MoeA"/>
    <property type="match status" value="1"/>
</dbReference>
<sequence length="428" mass="45644">MPMNAAPSFAFDSPEEAIDALARRLGTTGIQQVELSESHDPTRSLHRRVLASPIFADRDSPAADVSAMDGYAIRESDLLKEGPIEVTGESVPGSPPPPESVTGVNRIFTGAIIPDGCDRVIQREHTDETTAASPPDSSSLGQIQWTDKAKTIPSGANIRRQGENLSAGSTAIKAGLELTSPRLAALTNFGIQLVDLHAPVRVAVLTTGDELASATNSDQSPLPPWKIRNSNASALLGLLTNQPWIDCAPPMHAIDEPAALLTAVQYAIEHHDVVLMTGGVSMGDYDYVPRILREAGAEIVFHKLPLRPGKPILGAVHQSESKSTLILGLPGNPVSATMGARRFAMPLIRKLAGMTNWEELPPLVMLEEVGEKTLPLNWLRGVRMTRPGLAALVIGKGSGDVATLAATDGFIEMPPHANHAGPWPYFAW</sequence>
<reference evidence="6 7" key="1">
    <citation type="journal article" date="2013" name="Mar. Genomics">
        <title>Expression of sulfatases in Rhodopirellula baltica and the diversity of sulfatases in the genus Rhodopirellula.</title>
        <authorList>
            <person name="Wegner C.E."/>
            <person name="Richter-Heitmann T."/>
            <person name="Klindworth A."/>
            <person name="Klockow C."/>
            <person name="Richter M."/>
            <person name="Achstetter T."/>
            <person name="Glockner F.O."/>
            <person name="Harder J."/>
        </authorList>
    </citation>
    <scope>NUCLEOTIDE SEQUENCE [LARGE SCALE GENOMIC DNA]</scope>
    <source>
        <strain evidence="6 7">SH398</strain>
    </source>
</reference>
<organism evidence="6 7">
    <name type="scientific">Rhodopirellula europaea SH398</name>
    <dbReference type="NCBI Taxonomy" id="1263868"/>
    <lineage>
        <taxon>Bacteria</taxon>
        <taxon>Pseudomonadati</taxon>
        <taxon>Planctomycetota</taxon>
        <taxon>Planctomycetia</taxon>
        <taxon>Pirellulales</taxon>
        <taxon>Pirellulaceae</taxon>
        <taxon>Rhodopirellula</taxon>
    </lineage>
</organism>
<dbReference type="Pfam" id="PF00994">
    <property type="entry name" value="MoCF_biosynth"/>
    <property type="match status" value="1"/>
</dbReference>
<accession>M5RWA0</accession>
<evidence type="ECO:0000313" key="6">
    <source>
        <dbReference type="EMBL" id="EMI23466.1"/>
    </source>
</evidence>
<dbReference type="SUPFAM" id="SSF63882">
    <property type="entry name" value="MoeA N-terminal region -like"/>
    <property type="match status" value="1"/>
</dbReference>
<dbReference type="PANTHER" id="PTHR10192">
    <property type="entry name" value="MOLYBDOPTERIN BIOSYNTHESIS PROTEIN"/>
    <property type="match status" value="1"/>
</dbReference>
<dbReference type="PANTHER" id="PTHR10192:SF5">
    <property type="entry name" value="GEPHYRIN"/>
    <property type="match status" value="1"/>
</dbReference>
<dbReference type="Gene3D" id="2.170.190.11">
    <property type="entry name" value="Molybdopterin biosynthesis moea protein, domain 3"/>
    <property type="match status" value="1"/>
</dbReference>
<keyword evidence="4" id="KW-0808">Transferase</keyword>
<keyword evidence="4" id="KW-0501">Molybdenum cofactor biosynthesis</keyword>
<dbReference type="GO" id="GO:0046872">
    <property type="term" value="F:metal ion binding"/>
    <property type="evidence" value="ECO:0007669"/>
    <property type="project" value="UniProtKB-UniRule"/>
</dbReference>
<keyword evidence="4" id="KW-0460">Magnesium</keyword>
<comment type="cofactor">
    <cofactor evidence="4">
        <name>Mg(2+)</name>
        <dbReference type="ChEBI" id="CHEBI:18420"/>
    </cofactor>
</comment>
<keyword evidence="4" id="KW-0500">Molybdenum</keyword>
<dbReference type="AlphaFoldDB" id="M5RWA0"/>
<proteinExistence type="inferred from homology"/>
<name>M5RWA0_9BACT</name>
<dbReference type="InterPro" id="IPR036135">
    <property type="entry name" value="MoeA_linker/N_sf"/>
</dbReference>
<dbReference type="Gene3D" id="3.90.105.10">
    <property type="entry name" value="Molybdopterin biosynthesis moea protein, domain 2"/>
    <property type="match status" value="1"/>
</dbReference>
<evidence type="ECO:0000313" key="7">
    <source>
        <dbReference type="Proteomes" id="UP000011996"/>
    </source>
</evidence>
<comment type="catalytic activity">
    <reaction evidence="3">
        <text>adenylyl-molybdopterin + molybdate = Mo-molybdopterin + AMP + H(+)</text>
        <dbReference type="Rhea" id="RHEA:35047"/>
        <dbReference type="ChEBI" id="CHEBI:15378"/>
        <dbReference type="ChEBI" id="CHEBI:36264"/>
        <dbReference type="ChEBI" id="CHEBI:62727"/>
        <dbReference type="ChEBI" id="CHEBI:71302"/>
        <dbReference type="ChEBI" id="CHEBI:456215"/>
        <dbReference type="EC" id="2.10.1.1"/>
    </reaction>
</comment>
<dbReference type="InterPro" id="IPR001453">
    <property type="entry name" value="MoaB/Mog_dom"/>
</dbReference>
<dbReference type="Gene3D" id="2.40.340.10">
    <property type="entry name" value="MoeA, C-terminal, domain IV"/>
    <property type="match status" value="1"/>
</dbReference>
<protein>
    <recommendedName>
        <fullName evidence="4">Molybdopterin molybdenumtransferase</fullName>
        <ecNumber evidence="4">2.10.1.1</ecNumber>
    </recommendedName>
</protein>
<dbReference type="Pfam" id="PF03453">
    <property type="entry name" value="MoeA_N"/>
    <property type="match status" value="1"/>
</dbReference>
<dbReference type="SMART" id="SM00852">
    <property type="entry name" value="MoCF_biosynth"/>
    <property type="match status" value="1"/>
</dbReference>
<dbReference type="UniPathway" id="UPA00344"/>